<dbReference type="GO" id="GO:0016740">
    <property type="term" value="F:transferase activity"/>
    <property type="evidence" value="ECO:0007669"/>
    <property type="project" value="UniProtKB-KW"/>
</dbReference>
<dbReference type="AlphaFoldDB" id="A0A2S8F8X8"/>
<protein>
    <recommendedName>
        <fullName evidence="2">Methyltransferase domain-containing protein</fullName>
    </recommendedName>
</protein>
<evidence type="ECO:0000259" key="2">
    <source>
        <dbReference type="Pfam" id="PF13649"/>
    </source>
</evidence>
<evidence type="ECO:0000313" key="4">
    <source>
        <dbReference type="Proteomes" id="UP000238322"/>
    </source>
</evidence>
<sequence>MDSLRRAQLYDLRTRYIVDDLPAISSLIGSVTSALEVGCGTGRILSYLARQQPNVQWCGIDLDASKISVARQRLAVEGPGVKLVQGDFLSTEELPKVDAILFGFNVLAEFLGVATRIAALRKARATLAPGGRVIVVCHAHNFADWAQRSKQHASRIWDDQLGQWDLTIDCVRDLPRQSSVCSITYVGETETVHDVYEVALLTRNELLAYYEAAGLTLTQEYGDYHFGPLTEESTVWLHVLAAR</sequence>
<feature type="domain" description="Methyltransferase" evidence="2">
    <location>
        <begin position="35"/>
        <end position="131"/>
    </location>
</feature>
<accession>A0A2S8F8X8</accession>
<dbReference type="InterPro" id="IPR029063">
    <property type="entry name" value="SAM-dependent_MTases_sf"/>
</dbReference>
<proteinExistence type="predicted"/>
<evidence type="ECO:0000313" key="3">
    <source>
        <dbReference type="EMBL" id="PQO28618.1"/>
    </source>
</evidence>
<dbReference type="PANTHER" id="PTHR43861">
    <property type="entry name" value="TRANS-ACONITATE 2-METHYLTRANSFERASE-RELATED"/>
    <property type="match status" value="1"/>
</dbReference>
<dbReference type="RefSeq" id="WP_105333285.1">
    <property type="nucleotide sequence ID" value="NZ_PUHY01000016.1"/>
</dbReference>
<name>A0A2S8F8X8_9BACT</name>
<dbReference type="CDD" id="cd02440">
    <property type="entry name" value="AdoMet_MTases"/>
    <property type="match status" value="1"/>
</dbReference>
<dbReference type="EMBL" id="PUHY01000016">
    <property type="protein sequence ID" value="PQO28618.1"/>
    <property type="molecule type" value="Genomic_DNA"/>
</dbReference>
<reference evidence="3 4" key="1">
    <citation type="submission" date="2018-02" db="EMBL/GenBank/DDBJ databases">
        <title>Comparative genomes isolates from brazilian mangrove.</title>
        <authorList>
            <person name="Araujo J.E."/>
            <person name="Taketani R.G."/>
            <person name="Silva M.C.P."/>
            <person name="Loureco M.V."/>
            <person name="Andreote F.D."/>
        </authorList>
    </citation>
    <scope>NUCLEOTIDE SEQUENCE [LARGE SCALE GENOMIC DNA]</scope>
    <source>
        <strain evidence="3 4">Hex-1 MGV</strain>
    </source>
</reference>
<evidence type="ECO:0000256" key="1">
    <source>
        <dbReference type="ARBA" id="ARBA00022679"/>
    </source>
</evidence>
<keyword evidence="1" id="KW-0808">Transferase</keyword>
<dbReference type="Pfam" id="PF13649">
    <property type="entry name" value="Methyltransf_25"/>
    <property type="match status" value="1"/>
</dbReference>
<comment type="caution">
    <text evidence="3">The sequence shown here is derived from an EMBL/GenBank/DDBJ whole genome shotgun (WGS) entry which is preliminary data.</text>
</comment>
<dbReference type="Gene3D" id="3.40.50.150">
    <property type="entry name" value="Vaccinia Virus protein VP39"/>
    <property type="match status" value="1"/>
</dbReference>
<dbReference type="Proteomes" id="UP000238322">
    <property type="component" value="Unassembled WGS sequence"/>
</dbReference>
<gene>
    <name evidence="3" type="ORF">C5Y83_28885</name>
</gene>
<dbReference type="InterPro" id="IPR041698">
    <property type="entry name" value="Methyltransf_25"/>
</dbReference>
<dbReference type="SUPFAM" id="SSF53335">
    <property type="entry name" value="S-adenosyl-L-methionine-dependent methyltransferases"/>
    <property type="match status" value="1"/>
</dbReference>
<organism evidence="3 4">
    <name type="scientific">Blastopirellula marina</name>
    <dbReference type="NCBI Taxonomy" id="124"/>
    <lineage>
        <taxon>Bacteria</taxon>
        <taxon>Pseudomonadati</taxon>
        <taxon>Planctomycetota</taxon>
        <taxon>Planctomycetia</taxon>
        <taxon>Pirellulales</taxon>
        <taxon>Pirellulaceae</taxon>
        <taxon>Blastopirellula</taxon>
    </lineage>
</organism>
<dbReference type="OrthoDB" id="287519at2"/>